<proteinExistence type="predicted"/>
<dbReference type="EMBL" id="PSQE01000003">
    <property type="protein sequence ID" value="RHN71049.1"/>
    <property type="molecule type" value="Genomic_DNA"/>
</dbReference>
<accession>A0A396IZ57</accession>
<reference evidence="1" key="1">
    <citation type="journal article" date="2018" name="Nat. Plants">
        <title>Whole-genome landscape of Medicago truncatula symbiotic genes.</title>
        <authorList>
            <person name="Pecrix Y."/>
            <person name="Gamas P."/>
            <person name="Carrere S."/>
        </authorList>
    </citation>
    <scope>NUCLEOTIDE SEQUENCE</scope>
    <source>
        <tissue evidence="1">Leaves</tissue>
    </source>
</reference>
<dbReference type="Proteomes" id="UP000265566">
    <property type="component" value="Chromosome 3"/>
</dbReference>
<gene>
    <name evidence="1" type="ORF">MtrunA17_Chr3g0142041</name>
</gene>
<dbReference type="AlphaFoldDB" id="A0A396IZ57"/>
<protein>
    <submittedName>
        <fullName evidence="1">Uncharacterized protein</fullName>
    </submittedName>
</protein>
<dbReference type="Gramene" id="rna19692">
    <property type="protein sequence ID" value="RHN71049.1"/>
    <property type="gene ID" value="gene19692"/>
</dbReference>
<organism evidence="1">
    <name type="scientific">Medicago truncatula</name>
    <name type="common">Barrel medic</name>
    <name type="synonym">Medicago tribuloides</name>
    <dbReference type="NCBI Taxonomy" id="3880"/>
    <lineage>
        <taxon>Eukaryota</taxon>
        <taxon>Viridiplantae</taxon>
        <taxon>Streptophyta</taxon>
        <taxon>Embryophyta</taxon>
        <taxon>Tracheophyta</taxon>
        <taxon>Spermatophyta</taxon>
        <taxon>Magnoliopsida</taxon>
        <taxon>eudicotyledons</taxon>
        <taxon>Gunneridae</taxon>
        <taxon>Pentapetalae</taxon>
        <taxon>rosids</taxon>
        <taxon>fabids</taxon>
        <taxon>Fabales</taxon>
        <taxon>Fabaceae</taxon>
        <taxon>Papilionoideae</taxon>
        <taxon>50 kb inversion clade</taxon>
        <taxon>NPAAA clade</taxon>
        <taxon>Hologalegina</taxon>
        <taxon>IRL clade</taxon>
        <taxon>Trifolieae</taxon>
        <taxon>Medicago</taxon>
    </lineage>
</organism>
<comment type="caution">
    <text evidence="1">The sequence shown here is derived from an EMBL/GenBank/DDBJ whole genome shotgun (WGS) entry which is preliminary data.</text>
</comment>
<evidence type="ECO:0000313" key="1">
    <source>
        <dbReference type="EMBL" id="RHN71049.1"/>
    </source>
</evidence>
<name>A0A396IZ57_MEDTR</name>
<sequence>MAEEGQVIEVHSVEAWNEQILKGNDSNKLVCCGHYKVSQHSLSSLTNAHIILFKRSNIIMLNPSHIFYSIKLFIYLSPSSFKQVLKGNHIDRL</sequence>